<dbReference type="Proteomes" id="UP001597453">
    <property type="component" value="Unassembled WGS sequence"/>
</dbReference>
<proteinExistence type="predicted"/>
<evidence type="ECO:0000313" key="2">
    <source>
        <dbReference type="EMBL" id="MFD2674142.1"/>
    </source>
</evidence>
<sequence>MPKYAVLVRYEVISGLIIEADSEDDANAIARDFEATVHEETEGTDAVTITERIWGGGTISVEAAEDDDDAEDLIDEWIDQIETDEELGDYDEDDDYEFDADEDDDDLDEDEEDLEFDEDDEEDEEDDVQRTVR</sequence>
<evidence type="ECO:0008006" key="4">
    <source>
        <dbReference type="Google" id="ProtNLM"/>
    </source>
</evidence>
<accession>A0ABW5RJD3</accession>
<keyword evidence="3" id="KW-1185">Reference proteome</keyword>
<reference evidence="3" key="1">
    <citation type="journal article" date="2019" name="Int. J. Syst. Evol. Microbiol.">
        <title>The Global Catalogue of Microorganisms (GCM) 10K type strain sequencing project: providing services to taxonomists for standard genome sequencing and annotation.</title>
        <authorList>
            <consortium name="The Broad Institute Genomics Platform"/>
            <consortium name="The Broad Institute Genome Sequencing Center for Infectious Disease"/>
            <person name="Wu L."/>
            <person name="Ma J."/>
        </authorList>
    </citation>
    <scope>NUCLEOTIDE SEQUENCE [LARGE SCALE GENOMIC DNA]</scope>
    <source>
        <strain evidence="3">TISTR 1511</strain>
    </source>
</reference>
<gene>
    <name evidence="2" type="ORF">ACFSUQ_02355</name>
</gene>
<organism evidence="2 3">
    <name type="scientific">Gulosibacter bifidus</name>
    <dbReference type="NCBI Taxonomy" id="272239"/>
    <lineage>
        <taxon>Bacteria</taxon>
        <taxon>Bacillati</taxon>
        <taxon>Actinomycetota</taxon>
        <taxon>Actinomycetes</taxon>
        <taxon>Micrococcales</taxon>
        <taxon>Microbacteriaceae</taxon>
        <taxon>Gulosibacter</taxon>
    </lineage>
</organism>
<evidence type="ECO:0000256" key="1">
    <source>
        <dbReference type="SAM" id="MobiDB-lite"/>
    </source>
</evidence>
<feature type="compositionally biased region" description="Acidic residues" evidence="1">
    <location>
        <begin position="81"/>
        <end position="127"/>
    </location>
</feature>
<protein>
    <recommendedName>
        <fullName evidence="4">DNA primase</fullName>
    </recommendedName>
</protein>
<feature type="region of interest" description="Disordered" evidence="1">
    <location>
        <begin position="81"/>
        <end position="133"/>
    </location>
</feature>
<name>A0ABW5RJD3_9MICO</name>
<evidence type="ECO:0000313" key="3">
    <source>
        <dbReference type="Proteomes" id="UP001597453"/>
    </source>
</evidence>
<comment type="caution">
    <text evidence="2">The sequence shown here is derived from an EMBL/GenBank/DDBJ whole genome shotgun (WGS) entry which is preliminary data.</text>
</comment>
<dbReference type="RefSeq" id="WP_066058762.1">
    <property type="nucleotide sequence ID" value="NZ_JBHUNF010000001.1"/>
</dbReference>
<dbReference type="EMBL" id="JBHUNF010000001">
    <property type="protein sequence ID" value="MFD2674142.1"/>
    <property type="molecule type" value="Genomic_DNA"/>
</dbReference>